<evidence type="ECO:0000313" key="1">
    <source>
        <dbReference type="EMBL" id="OWQ88975.1"/>
    </source>
</evidence>
<dbReference type="OrthoDB" id="8862161at2"/>
<reference evidence="1 2" key="1">
    <citation type="journal article" date="2008" name="Int. J. Syst. Evol. Microbiol.">
        <title>Description of Roseateles aquatilis sp. nov. and Roseateles terrae sp. nov., in the class Betaproteobacteria, and emended description of the genus Roseateles.</title>
        <authorList>
            <person name="Gomila M."/>
            <person name="Bowien B."/>
            <person name="Falsen E."/>
            <person name="Moore E.R."/>
            <person name="Lalucat J."/>
        </authorList>
    </citation>
    <scope>NUCLEOTIDE SEQUENCE [LARGE SCALE GENOMIC DNA]</scope>
    <source>
        <strain evidence="1 2">CCUG 48205</strain>
    </source>
</reference>
<sequence>MIRPLIQQFESQAEVLDAQGSTDSLDDAVAALATWMSLAGDRLTEDDMVVLVGIGAVLYRHGLRQRLVGPS</sequence>
<proteinExistence type="predicted"/>
<protein>
    <submittedName>
        <fullName evidence="1">Uncharacterized protein</fullName>
    </submittedName>
</protein>
<dbReference type="Proteomes" id="UP000197468">
    <property type="component" value="Unassembled WGS sequence"/>
</dbReference>
<keyword evidence="2" id="KW-1185">Reference proteome</keyword>
<accession>A0A246J8K3</accession>
<name>A0A246J8K3_9BURK</name>
<evidence type="ECO:0000313" key="2">
    <source>
        <dbReference type="Proteomes" id="UP000197468"/>
    </source>
</evidence>
<dbReference type="RefSeq" id="WP_088385863.1">
    <property type="nucleotide sequence ID" value="NZ_NIOF01000006.1"/>
</dbReference>
<dbReference type="EMBL" id="NIOF01000006">
    <property type="protein sequence ID" value="OWQ88975.1"/>
    <property type="molecule type" value="Genomic_DNA"/>
</dbReference>
<organism evidence="1 2">
    <name type="scientific">Roseateles aquatilis</name>
    <dbReference type="NCBI Taxonomy" id="431061"/>
    <lineage>
        <taxon>Bacteria</taxon>
        <taxon>Pseudomonadati</taxon>
        <taxon>Pseudomonadota</taxon>
        <taxon>Betaproteobacteria</taxon>
        <taxon>Burkholderiales</taxon>
        <taxon>Sphaerotilaceae</taxon>
        <taxon>Roseateles</taxon>
    </lineage>
</organism>
<gene>
    <name evidence="1" type="ORF">CDN99_15190</name>
</gene>
<comment type="caution">
    <text evidence="1">The sequence shown here is derived from an EMBL/GenBank/DDBJ whole genome shotgun (WGS) entry which is preliminary data.</text>
</comment>
<dbReference type="AlphaFoldDB" id="A0A246J8K3"/>